<evidence type="ECO:0000256" key="1">
    <source>
        <dbReference type="SAM" id="MobiDB-lite"/>
    </source>
</evidence>
<feature type="compositionally biased region" description="Basic and acidic residues" evidence="1">
    <location>
        <begin position="22"/>
        <end position="33"/>
    </location>
</feature>
<evidence type="ECO:0000313" key="3">
    <source>
        <dbReference type="Proteomes" id="UP000242450"/>
    </source>
</evidence>
<feature type="compositionally biased region" description="Low complexity" evidence="1">
    <location>
        <begin position="1"/>
        <end position="20"/>
    </location>
</feature>
<accession>A0A212C3Y0</accession>
<keyword evidence="3" id="KW-1185">Reference proteome</keyword>
<comment type="caution">
    <text evidence="2">The sequence shown here is derived from an EMBL/GenBank/DDBJ whole genome shotgun (WGS) entry which is preliminary data.</text>
</comment>
<feature type="region of interest" description="Disordered" evidence="1">
    <location>
        <begin position="107"/>
        <end position="155"/>
    </location>
</feature>
<gene>
    <name evidence="2" type="ORF">Celaphus_00016828</name>
</gene>
<feature type="compositionally biased region" description="Polar residues" evidence="1">
    <location>
        <begin position="145"/>
        <end position="155"/>
    </location>
</feature>
<proteinExistence type="predicted"/>
<dbReference type="Proteomes" id="UP000242450">
    <property type="component" value="Chromosome 30"/>
</dbReference>
<name>A0A212C3Y0_CEREH</name>
<dbReference type="EMBL" id="MKHE01000030">
    <property type="protein sequence ID" value="OWK00676.1"/>
    <property type="molecule type" value="Genomic_DNA"/>
</dbReference>
<sequence>MRPLSPRAPGGGPRPRSLSPQDAHRPLERRWREGPSSPRKADCASFESADSVRQAETPPPPRAGLKIHPPLLCAELYPSDYRLLYGAQTHVKPHETPLRILASFRGTESQAEPGRIAAAPAAREEPVGRTPGQVCAQGRGPSGELKQTPQATVPS</sequence>
<feature type="region of interest" description="Disordered" evidence="1">
    <location>
        <begin position="1"/>
        <end position="67"/>
    </location>
</feature>
<evidence type="ECO:0000313" key="2">
    <source>
        <dbReference type="EMBL" id="OWK00676.1"/>
    </source>
</evidence>
<protein>
    <submittedName>
        <fullName evidence="2">Uncharacterized protein</fullName>
    </submittedName>
</protein>
<reference evidence="2 3" key="1">
    <citation type="journal article" date="2018" name="Mol. Genet. Genomics">
        <title>The red deer Cervus elaphus genome CerEla1.0: sequencing, annotating, genes, and chromosomes.</title>
        <authorList>
            <person name="Bana N.A."/>
            <person name="Nyiri A."/>
            <person name="Nagy J."/>
            <person name="Frank K."/>
            <person name="Nagy T."/>
            <person name="Steger V."/>
            <person name="Schiller M."/>
            <person name="Lakatos P."/>
            <person name="Sugar L."/>
            <person name="Horn P."/>
            <person name="Barta E."/>
            <person name="Orosz L."/>
        </authorList>
    </citation>
    <scope>NUCLEOTIDE SEQUENCE [LARGE SCALE GENOMIC DNA]</scope>
    <source>
        <strain evidence="2">Hungarian</strain>
    </source>
</reference>
<organism evidence="2 3">
    <name type="scientific">Cervus elaphus hippelaphus</name>
    <name type="common">European red deer</name>
    <dbReference type="NCBI Taxonomy" id="46360"/>
    <lineage>
        <taxon>Eukaryota</taxon>
        <taxon>Metazoa</taxon>
        <taxon>Chordata</taxon>
        <taxon>Craniata</taxon>
        <taxon>Vertebrata</taxon>
        <taxon>Euteleostomi</taxon>
        <taxon>Mammalia</taxon>
        <taxon>Eutheria</taxon>
        <taxon>Laurasiatheria</taxon>
        <taxon>Artiodactyla</taxon>
        <taxon>Ruminantia</taxon>
        <taxon>Pecora</taxon>
        <taxon>Cervidae</taxon>
        <taxon>Cervinae</taxon>
        <taxon>Cervus</taxon>
    </lineage>
</organism>
<feature type="compositionally biased region" description="Low complexity" evidence="1">
    <location>
        <begin position="111"/>
        <end position="121"/>
    </location>
</feature>
<dbReference type="AlphaFoldDB" id="A0A212C3Y0"/>